<dbReference type="Pfam" id="PF02709">
    <property type="entry name" value="Glyco_transf_7C"/>
    <property type="match status" value="1"/>
</dbReference>
<dbReference type="EMBL" id="RKRF01000012">
    <property type="protein sequence ID" value="RPF50699.1"/>
    <property type="molecule type" value="Genomic_DNA"/>
</dbReference>
<keyword evidence="5" id="KW-1185">Reference proteome</keyword>
<evidence type="ECO:0000256" key="1">
    <source>
        <dbReference type="ARBA" id="ARBA00022679"/>
    </source>
</evidence>
<evidence type="ECO:0000313" key="4">
    <source>
        <dbReference type="EMBL" id="RPF50699.1"/>
    </source>
</evidence>
<keyword evidence="1 4" id="KW-0808">Transferase</keyword>
<dbReference type="InterPro" id="IPR029044">
    <property type="entry name" value="Nucleotide-diphossugar_trans"/>
</dbReference>
<organism evidence="4 5">
    <name type="scientific">Aquisalibacillus elongatus</name>
    <dbReference type="NCBI Taxonomy" id="485577"/>
    <lineage>
        <taxon>Bacteria</taxon>
        <taxon>Bacillati</taxon>
        <taxon>Bacillota</taxon>
        <taxon>Bacilli</taxon>
        <taxon>Bacillales</taxon>
        <taxon>Bacillaceae</taxon>
        <taxon>Aquisalibacillus</taxon>
    </lineage>
</organism>
<evidence type="ECO:0000259" key="2">
    <source>
        <dbReference type="Pfam" id="PF00535"/>
    </source>
</evidence>
<dbReference type="InterPro" id="IPR027791">
    <property type="entry name" value="Galactosyl_T_C"/>
</dbReference>
<dbReference type="RefSeq" id="WP_124223329.1">
    <property type="nucleotide sequence ID" value="NZ_RKRF01000012.1"/>
</dbReference>
<dbReference type="SUPFAM" id="SSF53448">
    <property type="entry name" value="Nucleotide-diphospho-sugar transferases"/>
    <property type="match status" value="1"/>
</dbReference>
<dbReference type="GO" id="GO:0016740">
    <property type="term" value="F:transferase activity"/>
    <property type="evidence" value="ECO:0007669"/>
    <property type="project" value="UniProtKB-KW"/>
</dbReference>
<evidence type="ECO:0000313" key="5">
    <source>
        <dbReference type="Proteomes" id="UP000276443"/>
    </source>
</evidence>
<dbReference type="InterPro" id="IPR001173">
    <property type="entry name" value="Glyco_trans_2-like"/>
</dbReference>
<feature type="domain" description="Glycosyltransferase 2-like" evidence="2">
    <location>
        <begin position="37"/>
        <end position="129"/>
    </location>
</feature>
<sequence>MKDVSIILPISLTDEVRKRAFNWVRQYYEHIFPDVDICIGINNERPFSKAKVINEAVRESKGEILVIADADIFYDPTLLTESIKQLEHHAWVIPFNRVLNISKRSTDRLLSEEPTWPIPIEIETKQRKFGHQARGGVNIVPREHFEMVEGFDERFIGWGGEDDAFAMSLNQVCGSVKRLNGTLYHFWHSRNNAGYYKNNREILKHYFAGKESILKQIELRRENKR</sequence>
<dbReference type="Gene3D" id="3.90.550.10">
    <property type="entry name" value="Spore Coat Polysaccharide Biosynthesis Protein SpsA, Chain A"/>
    <property type="match status" value="1"/>
</dbReference>
<protein>
    <submittedName>
        <fullName evidence="4">Glycosyl transferase family 2</fullName>
    </submittedName>
</protein>
<feature type="domain" description="Galactosyltransferase C-terminal" evidence="3">
    <location>
        <begin position="130"/>
        <end position="186"/>
    </location>
</feature>
<dbReference type="AlphaFoldDB" id="A0A3N5B0K9"/>
<comment type="caution">
    <text evidence="4">The sequence shown here is derived from an EMBL/GenBank/DDBJ whole genome shotgun (WGS) entry which is preliminary data.</text>
</comment>
<dbReference type="OrthoDB" id="9801954at2"/>
<accession>A0A3N5B0K9</accession>
<evidence type="ECO:0000259" key="3">
    <source>
        <dbReference type="Pfam" id="PF02709"/>
    </source>
</evidence>
<gene>
    <name evidence="4" type="ORF">EDC24_2668</name>
</gene>
<dbReference type="Proteomes" id="UP000276443">
    <property type="component" value="Unassembled WGS sequence"/>
</dbReference>
<dbReference type="Pfam" id="PF00535">
    <property type="entry name" value="Glycos_transf_2"/>
    <property type="match status" value="1"/>
</dbReference>
<reference evidence="4 5" key="1">
    <citation type="submission" date="2018-11" db="EMBL/GenBank/DDBJ databases">
        <title>Genomic Encyclopedia of Type Strains, Phase IV (KMG-IV): sequencing the most valuable type-strain genomes for metagenomic binning, comparative biology and taxonomic classification.</title>
        <authorList>
            <person name="Goeker M."/>
        </authorList>
    </citation>
    <scope>NUCLEOTIDE SEQUENCE [LARGE SCALE GENOMIC DNA]</scope>
    <source>
        <strain evidence="4 5">DSM 18090</strain>
    </source>
</reference>
<proteinExistence type="predicted"/>
<name>A0A3N5B0K9_9BACI</name>